<reference evidence="1" key="1">
    <citation type="submission" date="2018-05" db="EMBL/GenBank/DDBJ databases">
        <authorList>
            <person name="Lanie J.A."/>
            <person name="Ng W.-L."/>
            <person name="Kazmierczak K.M."/>
            <person name="Andrzejewski T.M."/>
            <person name="Davidsen T.M."/>
            <person name="Wayne K.J."/>
            <person name="Tettelin H."/>
            <person name="Glass J.I."/>
            <person name="Rusch D."/>
            <person name="Podicherti R."/>
            <person name="Tsui H.-C.T."/>
            <person name="Winkler M.E."/>
        </authorList>
    </citation>
    <scope>NUCLEOTIDE SEQUENCE</scope>
</reference>
<organism evidence="1">
    <name type="scientific">marine metagenome</name>
    <dbReference type="NCBI Taxonomy" id="408172"/>
    <lineage>
        <taxon>unclassified sequences</taxon>
        <taxon>metagenomes</taxon>
        <taxon>ecological metagenomes</taxon>
    </lineage>
</organism>
<proteinExistence type="predicted"/>
<dbReference type="EMBL" id="UINC01010353">
    <property type="protein sequence ID" value="SVA46088.1"/>
    <property type="molecule type" value="Genomic_DNA"/>
</dbReference>
<accession>A0A381W291</accession>
<gene>
    <name evidence="1" type="ORF">METZ01_LOCUS98942</name>
</gene>
<feature type="non-terminal residue" evidence="1">
    <location>
        <position position="1"/>
    </location>
</feature>
<evidence type="ECO:0000313" key="1">
    <source>
        <dbReference type="EMBL" id="SVA46088.1"/>
    </source>
</evidence>
<protein>
    <submittedName>
        <fullName evidence="1">Uncharacterized protein</fullName>
    </submittedName>
</protein>
<sequence>VQSENADLYFKIAGEGITSIIN</sequence>
<dbReference type="AlphaFoldDB" id="A0A381W291"/>
<name>A0A381W291_9ZZZZ</name>